<dbReference type="InterPro" id="IPR023365">
    <property type="entry name" value="Sortase_dom-sf"/>
</dbReference>
<evidence type="ECO:0008006" key="3">
    <source>
        <dbReference type="Google" id="ProtNLM"/>
    </source>
</evidence>
<keyword evidence="2" id="KW-1185">Reference proteome</keyword>
<reference evidence="2" key="1">
    <citation type="submission" date="2023-11" db="EMBL/GenBank/DDBJ databases">
        <title>Genome Sequence of Bacillus pseudomycoides stain BUPM19.</title>
        <authorList>
            <person name="Farhat A."/>
        </authorList>
    </citation>
    <scope>NUCLEOTIDE SEQUENCE [LARGE SCALE GENOMIC DNA]</scope>
    <source>
        <strain evidence="2">BUPM19</strain>
    </source>
</reference>
<organism evidence="1 2">
    <name type="scientific">Bacillus bingmayongensis</name>
    <dbReference type="NCBI Taxonomy" id="1150157"/>
    <lineage>
        <taxon>Bacteria</taxon>
        <taxon>Bacillati</taxon>
        <taxon>Bacillota</taxon>
        <taxon>Bacilli</taxon>
        <taxon>Bacillales</taxon>
        <taxon>Bacillaceae</taxon>
        <taxon>Bacillus</taxon>
    </lineage>
</organism>
<dbReference type="Gene3D" id="2.40.260.10">
    <property type="entry name" value="Sortase"/>
    <property type="match status" value="1"/>
</dbReference>
<dbReference type="Proteomes" id="UP001291930">
    <property type="component" value="Unassembled WGS sequence"/>
</dbReference>
<comment type="caution">
    <text evidence="1">The sequence shown here is derived from an EMBL/GenBank/DDBJ whole genome shotgun (WGS) entry which is preliminary data.</text>
</comment>
<name>A0ABU5K1H0_9BACI</name>
<sequence length="129" mass="14583">MRSENKKRVLLSAMLFVFGLGVFLYPIVSNYMNHRVYEVVITDYEKQVGKLEDVDIRKKFQAMAAYNESLKGMAFPTVNPFTSSDKKNTTLVNMIKEDDVLGTVSIPKIKEELPIYLGATEEHLSMGVG</sequence>
<dbReference type="EMBL" id="JAXOVW010000071">
    <property type="protein sequence ID" value="MDZ5609572.1"/>
    <property type="molecule type" value="Genomic_DNA"/>
</dbReference>
<evidence type="ECO:0000313" key="1">
    <source>
        <dbReference type="EMBL" id="MDZ5609572.1"/>
    </source>
</evidence>
<evidence type="ECO:0000313" key="2">
    <source>
        <dbReference type="Proteomes" id="UP001291930"/>
    </source>
</evidence>
<dbReference type="RefSeq" id="WP_374219003.1">
    <property type="nucleotide sequence ID" value="NZ_JAXOVW010000071.1"/>
</dbReference>
<proteinExistence type="predicted"/>
<accession>A0ABU5K1H0</accession>
<gene>
    <name evidence="1" type="ORF">U2I54_21565</name>
</gene>
<protein>
    <recommendedName>
        <fullName evidence="3">Class C sortase</fullName>
    </recommendedName>
</protein>
<dbReference type="SUPFAM" id="SSF63817">
    <property type="entry name" value="Sortase"/>
    <property type="match status" value="1"/>
</dbReference>